<keyword evidence="3" id="KW-1185">Reference proteome</keyword>
<dbReference type="InterPro" id="IPR006428">
    <property type="entry name" value="Portal_SPP1-type"/>
</dbReference>
<evidence type="ECO:0000313" key="3">
    <source>
        <dbReference type="Proteomes" id="UP000077355"/>
    </source>
</evidence>
<accession>A0A168PA41</accession>
<evidence type="ECO:0000256" key="1">
    <source>
        <dbReference type="SAM" id="MobiDB-lite"/>
    </source>
</evidence>
<name>A0A168PA41_9BACL</name>
<organism evidence="2 3">
    <name type="scientific">Paenibacillus antarcticus</name>
    <dbReference type="NCBI Taxonomy" id="253703"/>
    <lineage>
        <taxon>Bacteria</taxon>
        <taxon>Bacillati</taxon>
        <taxon>Bacillota</taxon>
        <taxon>Bacilli</taxon>
        <taxon>Bacillales</taxon>
        <taxon>Paenibacillaceae</taxon>
        <taxon>Paenibacillus</taxon>
    </lineage>
</organism>
<dbReference type="NCBIfam" id="TIGR01538">
    <property type="entry name" value="portal_SPP1"/>
    <property type="match status" value="1"/>
</dbReference>
<feature type="region of interest" description="Disordered" evidence="1">
    <location>
        <begin position="455"/>
        <end position="478"/>
    </location>
</feature>
<dbReference type="Proteomes" id="UP000077355">
    <property type="component" value="Unassembled WGS sequence"/>
</dbReference>
<dbReference type="Pfam" id="PF05133">
    <property type="entry name" value="SPP1_portal"/>
    <property type="match status" value="1"/>
</dbReference>
<dbReference type="OrthoDB" id="1697867at2"/>
<protein>
    <submittedName>
        <fullName evidence="2">Portal protein</fullName>
    </submittedName>
</protein>
<gene>
    <name evidence="2" type="ORF">PBAT_11090</name>
</gene>
<comment type="caution">
    <text evidence="2">The sequence shown here is derived from an EMBL/GenBank/DDBJ whole genome shotgun (WGS) entry which is preliminary data.</text>
</comment>
<dbReference type="RefSeq" id="WP_068649467.1">
    <property type="nucleotide sequence ID" value="NZ_CP043611.1"/>
</dbReference>
<dbReference type="InterPro" id="IPR021145">
    <property type="entry name" value="Portal_protein_SPP1_Gp6-like"/>
</dbReference>
<reference evidence="2 3" key="1">
    <citation type="submission" date="2016-03" db="EMBL/GenBank/DDBJ databases">
        <title>Draft genome sequence of Paenibacillus antarcticus CECT 5836.</title>
        <authorList>
            <person name="Shin S.-K."/>
            <person name="Yi H."/>
        </authorList>
    </citation>
    <scope>NUCLEOTIDE SEQUENCE [LARGE SCALE GENOMIC DNA]</scope>
    <source>
        <strain evidence="2 3">CECT 5836</strain>
    </source>
</reference>
<proteinExistence type="predicted"/>
<sequence length="478" mass="54817">MNTDIQAIIEGNAPMSLEQIIKQEVDDWVSSEVYRWMLAGQQYYLGKTDILNRKRLIIGPGGEMIEDTNLSNNKLVHNFTRKLVDQKVGYLLSKEMSIQTENKIYQEALATLFDQSMNRTIKNLGKETINKGIAWLHVHYNEEGILSFKRMRSDEIIPIWLDEDHTELQAVIRRYTIETYEATTKKEVVKVEWWDTNGVKRYTYDGGVVPDDDSIGNHFVMEWQGEEKPLNWERVPFIPFKANDEEQPLIELIKSLVDDYDLKSSDNSNNLQDLPNSIYVLKDYDGTDLGQFRYNLAAYRAVKVTGEGGVDTLDLTIDTEAFKTHQDMTRKNIYEFGRGVDIGTENFNGATGVALKQLYNDLDMDANILETEFQASFEQLLWFIDTHLANTGIGDFADEDVEFIFNRDILVNETDAITNAKNSVGIISDETITANHPWTKDIQAELDRIKKEKESVMDDYPSLDPVDQTSIPKVADEE</sequence>
<dbReference type="AlphaFoldDB" id="A0A168PA41"/>
<dbReference type="EMBL" id="LVJI01000015">
    <property type="protein sequence ID" value="OAB46553.1"/>
    <property type="molecule type" value="Genomic_DNA"/>
</dbReference>
<evidence type="ECO:0000313" key="2">
    <source>
        <dbReference type="EMBL" id="OAB46553.1"/>
    </source>
</evidence>